<dbReference type="RefSeq" id="WP_346025825.1">
    <property type="nucleotide sequence ID" value="NZ_BAAACO010000001.1"/>
</dbReference>
<accession>A0ABN1LJI7</accession>
<keyword evidence="2" id="KW-1185">Reference proteome</keyword>
<proteinExistence type="predicted"/>
<comment type="caution">
    <text evidence="1">The sequence shown here is derived from an EMBL/GenBank/DDBJ whole genome shotgun (WGS) entry which is preliminary data.</text>
</comment>
<sequence>MSLSKLYSKCEKCKHKESCNHKKMMTCATFNTTEKAISKEKIFEAFNLPKDIKIDFGVENGEKTVAIYIDGKGSIKGMKEIR</sequence>
<dbReference type="Proteomes" id="UP001501764">
    <property type="component" value="Unassembled WGS sequence"/>
</dbReference>
<protein>
    <submittedName>
        <fullName evidence="1">Uncharacterized protein</fullName>
    </submittedName>
</protein>
<evidence type="ECO:0000313" key="2">
    <source>
        <dbReference type="Proteomes" id="UP001501764"/>
    </source>
</evidence>
<organism evidence="1 2">
    <name type="scientific">Clostridium nitritogenes</name>
    <dbReference type="NCBI Taxonomy" id="83340"/>
    <lineage>
        <taxon>Bacteria</taxon>
        <taxon>Bacillati</taxon>
        <taxon>Bacillota</taxon>
        <taxon>Clostridia</taxon>
        <taxon>Eubacteriales</taxon>
        <taxon>Clostridiaceae</taxon>
        <taxon>Clostridium</taxon>
    </lineage>
</organism>
<name>A0ABN1LJI7_9CLOT</name>
<gene>
    <name evidence="1" type="ORF">GCM10008916_08010</name>
</gene>
<evidence type="ECO:0000313" key="1">
    <source>
        <dbReference type="EMBL" id="GAA0856828.1"/>
    </source>
</evidence>
<dbReference type="EMBL" id="BAAACO010000001">
    <property type="protein sequence ID" value="GAA0856828.1"/>
    <property type="molecule type" value="Genomic_DNA"/>
</dbReference>
<reference evidence="1 2" key="1">
    <citation type="journal article" date="2019" name="Int. J. Syst. Evol. Microbiol.">
        <title>The Global Catalogue of Microorganisms (GCM) 10K type strain sequencing project: providing services to taxonomists for standard genome sequencing and annotation.</title>
        <authorList>
            <consortium name="The Broad Institute Genomics Platform"/>
            <consortium name="The Broad Institute Genome Sequencing Center for Infectious Disease"/>
            <person name="Wu L."/>
            <person name="Ma J."/>
        </authorList>
    </citation>
    <scope>NUCLEOTIDE SEQUENCE [LARGE SCALE GENOMIC DNA]</scope>
    <source>
        <strain evidence="1 2">JCM 6485</strain>
    </source>
</reference>